<dbReference type="Pfam" id="PF09720">
    <property type="entry name" value="Unstab_antitox"/>
    <property type="match status" value="1"/>
</dbReference>
<dbReference type="Proteomes" id="UP000035800">
    <property type="component" value="Chromosome I"/>
</dbReference>
<protein>
    <submittedName>
        <fullName evidence="1">Addiction module antitoxin RelB</fullName>
    </submittedName>
</protein>
<accession>K8XXL4</accession>
<dbReference type="STRING" id="758847.LSS_16766"/>
<name>K8XXL4_9LEPT</name>
<dbReference type="AlphaFoldDB" id="K8XXL4"/>
<evidence type="ECO:0000313" key="1">
    <source>
        <dbReference type="EMBL" id="EKT85616.1"/>
    </source>
</evidence>
<dbReference type="InterPro" id="IPR013406">
    <property type="entry name" value="CHP02574_addiction_mod"/>
</dbReference>
<evidence type="ECO:0000313" key="2">
    <source>
        <dbReference type="Proteomes" id="UP000035800"/>
    </source>
</evidence>
<reference evidence="1 2" key="1">
    <citation type="journal article" date="2012" name="Gene">
        <title>Sequence of Leptospira santarosai serovar Shermani genome and prediction of virulence-associated genes.</title>
        <authorList>
            <person name="Chou L.F."/>
            <person name="Chen Y.T."/>
            <person name="Lu C.W."/>
            <person name="Ko Y.C."/>
            <person name="Tang C.Y."/>
            <person name="Pan M.J."/>
            <person name="Tian Y.C."/>
            <person name="Chiu C.H."/>
            <person name="Hung C.C."/>
            <person name="Yang C.W."/>
        </authorList>
    </citation>
    <scope>NUCLEOTIDE SEQUENCE [LARGE SCALE GENOMIC DNA]</scope>
    <source>
        <strain evidence="1">LT 821</strain>
    </source>
</reference>
<organism evidence="1 2">
    <name type="scientific">Leptospira santarosai serovar Shermani str. LT 821</name>
    <dbReference type="NCBI Taxonomy" id="758847"/>
    <lineage>
        <taxon>Bacteria</taxon>
        <taxon>Pseudomonadati</taxon>
        <taxon>Spirochaetota</taxon>
        <taxon>Spirochaetia</taxon>
        <taxon>Leptospirales</taxon>
        <taxon>Leptospiraceae</taxon>
        <taxon>Leptospira</taxon>
    </lineage>
</organism>
<sequence length="88" mass="10296">MFDIGRIFFMQKTMKKVLADARELSVDDKEILIHELLSELDSTPAAEIDRLRMELVSRRHRDLMEGRVKSIPSQESDARIRARLNEVK</sequence>
<proteinExistence type="predicted"/>
<dbReference type="KEGG" id="lst:LSS_16766"/>
<dbReference type="PATRIC" id="fig|758847.3.peg.3498"/>
<reference evidence="1 2" key="2">
    <citation type="journal article" date="2014" name="Emerg. Microbes Infect.">
        <title>Potential impact on kidney infection: a whole-genome analysis of Leptospira santarosai serovar Shermani.</title>
        <authorList>
            <person name="Chou L.F."/>
            <person name="Chen T.W."/>
            <person name="Ko Y.C."/>
            <person name="Pan M.J."/>
            <person name="Tian Y.C."/>
            <person name="Chiu C.H."/>
            <person name="Tang P."/>
            <person name="Hung C.C."/>
            <person name="Yang C.W."/>
        </authorList>
    </citation>
    <scope>NUCLEOTIDE SEQUENCE</scope>
    <source>
        <strain evidence="1 2">LT 821</strain>
    </source>
</reference>
<dbReference type="EMBL" id="CP006694">
    <property type="protein sequence ID" value="EKT85616.1"/>
    <property type="molecule type" value="Genomic_DNA"/>
</dbReference>
<gene>
    <name evidence="1" type="ORF">LSS_16766</name>
</gene>